<reference evidence="2" key="1">
    <citation type="submission" date="2018-09" db="EMBL/GenBank/DDBJ databases">
        <title>Draft Genome Sequence of Mediterraneibacter sp. KCTC 15684.</title>
        <authorList>
            <person name="Kim J.S."/>
            <person name="Han K.I."/>
            <person name="Suh M.K."/>
            <person name="Lee K.C."/>
            <person name="Eom M.K."/>
            <person name="Lee J.H."/>
            <person name="Park S.H."/>
            <person name="Kang S.W."/>
            <person name="Park J.E."/>
            <person name="Oh B.S."/>
            <person name="Yu S.Y."/>
            <person name="Choi S.H."/>
            <person name="Lee D.H."/>
            <person name="Yoon H."/>
            <person name="Kim B."/>
            <person name="Yang S.J."/>
            <person name="Lee J.S."/>
        </authorList>
    </citation>
    <scope>NUCLEOTIDE SEQUENCE [LARGE SCALE GENOMIC DNA]</scope>
    <source>
        <strain evidence="2">KCTC 15684</strain>
    </source>
</reference>
<evidence type="ECO:0000313" key="2">
    <source>
        <dbReference type="Proteomes" id="UP000265643"/>
    </source>
</evidence>
<name>A0A391P2W5_9FIRM</name>
<proteinExistence type="predicted"/>
<dbReference type="Proteomes" id="UP000265643">
    <property type="component" value="Unassembled WGS sequence"/>
</dbReference>
<accession>A0A391P2W5</accession>
<evidence type="ECO:0000313" key="1">
    <source>
        <dbReference type="EMBL" id="GCA68091.1"/>
    </source>
</evidence>
<keyword evidence="2" id="KW-1185">Reference proteome</keyword>
<organism evidence="1 2">
    <name type="scientific">Mediterraneibacter butyricigenes</name>
    <dbReference type="NCBI Taxonomy" id="2316025"/>
    <lineage>
        <taxon>Bacteria</taxon>
        <taxon>Bacillati</taxon>
        <taxon>Bacillota</taxon>
        <taxon>Clostridia</taxon>
        <taxon>Lachnospirales</taxon>
        <taxon>Lachnospiraceae</taxon>
        <taxon>Mediterraneibacter</taxon>
    </lineage>
</organism>
<protein>
    <submittedName>
        <fullName evidence="1">Uncharacterized protein</fullName>
    </submittedName>
</protein>
<sequence length="76" mass="9464">MNGVWKMNEDKQIVICKRCKKPEYWEEMRWLSGSCLCRDCYRAQWEQEEGELYRWNDLDGERPTMEEYEEARWKSC</sequence>
<gene>
    <name evidence="1" type="ORF">KGMB01110_25270</name>
</gene>
<dbReference type="EMBL" id="BHGK01000001">
    <property type="protein sequence ID" value="GCA68091.1"/>
    <property type="molecule type" value="Genomic_DNA"/>
</dbReference>
<comment type="caution">
    <text evidence="1">The sequence shown here is derived from an EMBL/GenBank/DDBJ whole genome shotgun (WGS) entry which is preliminary data.</text>
</comment>
<dbReference type="AlphaFoldDB" id="A0A391P2W5"/>